<gene>
    <name evidence="3" type="ORF">AVL59_22195</name>
    <name evidence="4" type="ORF">AVL59_23360</name>
    <name evidence="5" type="ORF">J2Z21_008161</name>
</gene>
<dbReference type="RefSeq" id="WP_067307197.1">
    <property type="nucleotide sequence ID" value="NZ_CP016279.1"/>
</dbReference>
<dbReference type="EMBL" id="JAGGLP010000027">
    <property type="protein sequence ID" value="MBP2055148.1"/>
    <property type="molecule type" value="Genomic_DNA"/>
</dbReference>
<sequence length="158" mass="17109">MRVFNTPADLALAVGDRLGESPWCRIDQRRIDQFAEATGDHQWIHVDAERARTGPFGGAIAHGFLTVSLLPSLLNQIVRIDGVELMLNSGVDKLRFHSPVPAGARVRAVAHLTSVKPRAGGFTEVVLSAFLEVENRRRAALTANVRALMRAAQPAPAA</sequence>
<dbReference type="AlphaFoldDB" id="A0A1B1AZH8"/>
<comment type="similarity">
    <text evidence="1">Belongs to the enoyl-CoA hydratase/isomerase family.</text>
</comment>
<dbReference type="PANTHER" id="PTHR42993">
    <property type="entry name" value="MAOC-LIKE DEHYDRATASE DOMAIN-CONTAINING PROTEIN"/>
    <property type="match status" value="1"/>
</dbReference>
<dbReference type="InterPro" id="IPR002539">
    <property type="entry name" value="MaoC-like_dom"/>
</dbReference>
<proteinExistence type="inferred from homology"/>
<dbReference type="InterPro" id="IPR039375">
    <property type="entry name" value="NodN-like"/>
</dbReference>
<protein>
    <submittedName>
        <fullName evidence="5">Acyl dehydratase</fullName>
    </submittedName>
</protein>
<evidence type="ECO:0000313" key="3">
    <source>
        <dbReference type="EMBL" id="ANP51922.1"/>
    </source>
</evidence>
<reference evidence="5 7" key="2">
    <citation type="submission" date="2021-03" db="EMBL/GenBank/DDBJ databases">
        <title>Genomic Encyclopedia of Type Strains, Phase IV (KMG-IV): sequencing the most valuable type-strain genomes for metagenomic binning, comparative biology and taxonomic classification.</title>
        <authorList>
            <person name="Goeker M."/>
        </authorList>
    </citation>
    <scope>NUCLEOTIDE SEQUENCE [LARGE SCALE GENOMIC DNA]</scope>
    <source>
        <strain evidence="5 7">DSM 40499</strain>
    </source>
</reference>
<evidence type="ECO:0000259" key="2">
    <source>
        <dbReference type="Pfam" id="PF01575"/>
    </source>
</evidence>
<reference evidence="3 6" key="1">
    <citation type="submission" date="2016-06" db="EMBL/GenBank/DDBJ databases">
        <title>Complete genome sequence of Streptomyces griseochromogenes ATCC 14511, the Blasticidin S producer.</title>
        <authorList>
            <person name="Wu L."/>
        </authorList>
    </citation>
    <scope>NUCLEOTIDE SEQUENCE [LARGE SCALE GENOMIC DNA]</scope>
    <source>
        <strain evidence="3 6">ATCC 14511</strain>
    </source>
</reference>
<organism evidence="3 6">
    <name type="scientific">Streptomyces griseochromogenes</name>
    <dbReference type="NCBI Taxonomy" id="68214"/>
    <lineage>
        <taxon>Bacteria</taxon>
        <taxon>Bacillati</taxon>
        <taxon>Actinomycetota</taxon>
        <taxon>Actinomycetes</taxon>
        <taxon>Kitasatosporales</taxon>
        <taxon>Streptomycetaceae</taxon>
        <taxon>Streptomyces</taxon>
    </lineage>
</organism>
<name>A0A1B1AZH8_9ACTN</name>
<dbReference type="KEGG" id="sgs:AVL59_23360"/>
<dbReference type="Proteomes" id="UP001519309">
    <property type="component" value="Unassembled WGS sequence"/>
</dbReference>
<dbReference type="InterPro" id="IPR029069">
    <property type="entry name" value="HotDog_dom_sf"/>
</dbReference>
<evidence type="ECO:0000313" key="6">
    <source>
        <dbReference type="Proteomes" id="UP000092659"/>
    </source>
</evidence>
<dbReference type="Pfam" id="PF01575">
    <property type="entry name" value="MaoC_dehydratas"/>
    <property type="match status" value="1"/>
</dbReference>
<evidence type="ECO:0000256" key="1">
    <source>
        <dbReference type="ARBA" id="ARBA00005254"/>
    </source>
</evidence>
<dbReference type="STRING" id="68214.AVL59_22195"/>
<dbReference type="OrthoDB" id="9801735at2"/>
<dbReference type="EMBL" id="CP016279">
    <property type="protein sequence ID" value="ANP51922.1"/>
    <property type="molecule type" value="Genomic_DNA"/>
</dbReference>
<evidence type="ECO:0000313" key="5">
    <source>
        <dbReference type="EMBL" id="MBP2055148.1"/>
    </source>
</evidence>
<dbReference type="Gene3D" id="3.10.129.10">
    <property type="entry name" value="Hotdog Thioesterase"/>
    <property type="match status" value="1"/>
</dbReference>
<feature type="domain" description="MaoC-like" evidence="2">
    <location>
        <begin position="14"/>
        <end position="117"/>
    </location>
</feature>
<keyword evidence="7" id="KW-1185">Reference proteome</keyword>
<dbReference type="EMBL" id="CP016279">
    <property type="protein sequence ID" value="ANP52112.1"/>
    <property type="molecule type" value="Genomic_DNA"/>
</dbReference>
<dbReference type="SUPFAM" id="SSF54637">
    <property type="entry name" value="Thioesterase/thiol ester dehydrase-isomerase"/>
    <property type="match status" value="1"/>
</dbReference>
<accession>A0A1B1AZH8</accession>
<evidence type="ECO:0000313" key="7">
    <source>
        <dbReference type="Proteomes" id="UP001519309"/>
    </source>
</evidence>
<dbReference type="PANTHER" id="PTHR42993:SF1">
    <property type="entry name" value="MAOC-LIKE DEHYDRATASE DOMAIN-CONTAINING PROTEIN"/>
    <property type="match status" value="1"/>
</dbReference>
<evidence type="ECO:0000313" key="4">
    <source>
        <dbReference type="EMBL" id="ANP52112.1"/>
    </source>
</evidence>
<dbReference type="CDD" id="cd03450">
    <property type="entry name" value="NodN"/>
    <property type="match status" value="1"/>
</dbReference>
<dbReference type="Proteomes" id="UP000092659">
    <property type="component" value="Chromosome"/>
</dbReference>
<dbReference type="KEGG" id="sgs:AVL59_22195"/>